<dbReference type="PANTHER" id="PTHR31218">
    <property type="entry name" value="WAT1-RELATED PROTEIN"/>
    <property type="match status" value="1"/>
</dbReference>
<evidence type="ECO:0000256" key="6">
    <source>
        <dbReference type="RuleBase" id="RU363077"/>
    </source>
</evidence>
<feature type="transmembrane region" description="Helical" evidence="6">
    <location>
        <begin position="77"/>
        <end position="97"/>
    </location>
</feature>
<keyword evidence="4 6" id="KW-1133">Transmembrane helix</keyword>
<evidence type="ECO:0000256" key="1">
    <source>
        <dbReference type="ARBA" id="ARBA00004141"/>
    </source>
</evidence>
<keyword evidence="9" id="KW-1185">Reference proteome</keyword>
<evidence type="ECO:0000256" key="5">
    <source>
        <dbReference type="ARBA" id="ARBA00023136"/>
    </source>
</evidence>
<dbReference type="GO" id="GO:0016020">
    <property type="term" value="C:membrane"/>
    <property type="evidence" value="ECO:0007669"/>
    <property type="project" value="UniProtKB-SubCell"/>
</dbReference>
<dbReference type="GO" id="GO:0022857">
    <property type="term" value="F:transmembrane transporter activity"/>
    <property type="evidence" value="ECO:0007669"/>
    <property type="project" value="InterPro"/>
</dbReference>
<keyword evidence="5 6" id="KW-0472">Membrane</keyword>
<name>A0A5D2C3E3_GOSDA</name>
<dbReference type="AlphaFoldDB" id="A0A5D2C3E3"/>
<evidence type="ECO:0000256" key="4">
    <source>
        <dbReference type="ARBA" id="ARBA00022989"/>
    </source>
</evidence>
<feature type="transmembrane region" description="Helical" evidence="6">
    <location>
        <begin position="322"/>
        <end position="342"/>
    </location>
</feature>
<dbReference type="InterPro" id="IPR000620">
    <property type="entry name" value="EamA_dom"/>
</dbReference>
<feature type="domain" description="EamA" evidence="7">
    <location>
        <begin position="228"/>
        <end position="366"/>
    </location>
</feature>
<keyword evidence="3 6" id="KW-0812">Transmembrane</keyword>
<feature type="transmembrane region" description="Helical" evidence="6">
    <location>
        <begin position="348"/>
        <end position="367"/>
    </location>
</feature>
<comment type="similarity">
    <text evidence="2 6">Belongs to the drug/metabolite transporter (DMT) superfamily. Plant drug/metabolite exporter (P-DME) (TC 2.A.7.4) family.</text>
</comment>
<proteinExistence type="inferred from homology"/>
<feature type="transmembrane region" description="Helical" evidence="6">
    <location>
        <begin position="258"/>
        <end position="279"/>
    </location>
</feature>
<reference evidence="8 9" key="1">
    <citation type="submission" date="2019-06" db="EMBL/GenBank/DDBJ databases">
        <title>WGS assembly of Gossypium darwinii.</title>
        <authorList>
            <person name="Chen Z.J."/>
            <person name="Sreedasyam A."/>
            <person name="Ando A."/>
            <person name="Song Q."/>
            <person name="De L."/>
            <person name="Hulse-Kemp A."/>
            <person name="Ding M."/>
            <person name="Ye W."/>
            <person name="Kirkbride R."/>
            <person name="Jenkins J."/>
            <person name="Plott C."/>
            <person name="Lovell J."/>
            <person name="Lin Y.-M."/>
            <person name="Vaughn R."/>
            <person name="Liu B."/>
            <person name="Li W."/>
            <person name="Simpson S."/>
            <person name="Scheffler B."/>
            <person name="Saski C."/>
            <person name="Grover C."/>
            <person name="Hu G."/>
            <person name="Conover J."/>
            <person name="Carlson J."/>
            <person name="Shu S."/>
            <person name="Boston L."/>
            <person name="Williams M."/>
            <person name="Peterson D."/>
            <person name="Mcgee K."/>
            <person name="Jones D."/>
            <person name="Wendel J."/>
            <person name="Stelly D."/>
            <person name="Grimwood J."/>
            <person name="Schmutz J."/>
        </authorList>
    </citation>
    <scope>NUCLEOTIDE SEQUENCE [LARGE SCALE GENOMIC DNA]</scope>
    <source>
        <strain evidence="8">1808015.09</strain>
    </source>
</reference>
<feature type="domain" description="EamA" evidence="7">
    <location>
        <begin position="63"/>
        <end position="187"/>
    </location>
</feature>
<dbReference type="InterPro" id="IPR037185">
    <property type="entry name" value="EmrE-like"/>
</dbReference>
<dbReference type="InterPro" id="IPR030184">
    <property type="entry name" value="WAT1-related"/>
</dbReference>
<feature type="transmembrane region" description="Helical" evidence="6">
    <location>
        <begin position="171"/>
        <end position="189"/>
    </location>
</feature>
<feature type="transmembrane region" description="Helical" evidence="6">
    <location>
        <begin position="294"/>
        <end position="310"/>
    </location>
</feature>
<dbReference type="Proteomes" id="UP000323506">
    <property type="component" value="Chromosome D07"/>
</dbReference>
<sequence>MGQYICNTYKIKFSLVGKPNISTYFSAFAGFAVSQNMGLSSYLWNALPFMAMITVECTDVGISVISKAALSKGMSNVVSVTYFNALGTLILLPYYIFCRDKQAPLTFSLLWRFFLLGLIGSSGQIIFLTGVKFCSPTLSSALVNLIPIFTFLLAVIFRMEKLEMRKSSSQAKLLGAIVAVTGAFVVTLYKGPPVLMSSSPSDFLHHPFDSKQFKWIIGGLSEQSKWIIGGFLLLLVCLSSATWNVLQAATVKEYTDKMTIVFFFTFFIAIQSLVFSVILERNPTAWRLKSTEEVAAILCSAVFGSLYRISIHTWCLEKKGPVYVSMFKPLGIAVAVALTVIFLGESLFLGSVIGSIIILVGFYTVIWGQSNEKKTLKTEVCGLESSHQKTPLIHNS</sequence>
<dbReference type="SUPFAM" id="SSF103481">
    <property type="entry name" value="Multidrug resistance efflux transporter EmrE"/>
    <property type="match status" value="2"/>
</dbReference>
<gene>
    <name evidence="8" type="ORF">ES288_D07G267600v1</name>
</gene>
<organism evidence="8 9">
    <name type="scientific">Gossypium darwinii</name>
    <name type="common">Darwin's cotton</name>
    <name type="synonym">Gossypium barbadense var. darwinii</name>
    <dbReference type="NCBI Taxonomy" id="34276"/>
    <lineage>
        <taxon>Eukaryota</taxon>
        <taxon>Viridiplantae</taxon>
        <taxon>Streptophyta</taxon>
        <taxon>Embryophyta</taxon>
        <taxon>Tracheophyta</taxon>
        <taxon>Spermatophyta</taxon>
        <taxon>Magnoliopsida</taxon>
        <taxon>eudicotyledons</taxon>
        <taxon>Gunneridae</taxon>
        <taxon>Pentapetalae</taxon>
        <taxon>rosids</taxon>
        <taxon>malvids</taxon>
        <taxon>Malvales</taxon>
        <taxon>Malvaceae</taxon>
        <taxon>Malvoideae</taxon>
        <taxon>Gossypium</taxon>
    </lineage>
</organism>
<feature type="transmembrane region" description="Helical" evidence="6">
    <location>
        <begin position="109"/>
        <end position="129"/>
    </location>
</feature>
<feature type="transmembrane region" description="Helical" evidence="6">
    <location>
        <begin position="226"/>
        <end position="246"/>
    </location>
</feature>
<feature type="transmembrane region" description="Helical" evidence="6">
    <location>
        <begin position="21"/>
        <end position="44"/>
    </location>
</feature>
<evidence type="ECO:0000259" key="7">
    <source>
        <dbReference type="Pfam" id="PF00892"/>
    </source>
</evidence>
<protein>
    <recommendedName>
        <fullName evidence="6">WAT1-related protein</fullName>
    </recommendedName>
</protein>
<evidence type="ECO:0000313" key="9">
    <source>
        <dbReference type="Proteomes" id="UP000323506"/>
    </source>
</evidence>
<evidence type="ECO:0000313" key="8">
    <source>
        <dbReference type="EMBL" id="TYG62875.1"/>
    </source>
</evidence>
<evidence type="ECO:0000256" key="3">
    <source>
        <dbReference type="ARBA" id="ARBA00022692"/>
    </source>
</evidence>
<evidence type="ECO:0000256" key="2">
    <source>
        <dbReference type="ARBA" id="ARBA00007635"/>
    </source>
</evidence>
<comment type="subcellular location">
    <subcellularLocation>
        <location evidence="1 6">Membrane</location>
        <topology evidence="1 6">Multi-pass membrane protein</topology>
    </subcellularLocation>
</comment>
<dbReference type="EMBL" id="CM017707">
    <property type="protein sequence ID" value="TYG62875.1"/>
    <property type="molecule type" value="Genomic_DNA"/>
</dbReference>
<dbReference type="Pfam" id="PF00892">
    <property type="entry name" value="EamA"/>
    <property type="match status" value="2"/>
</dbReference>
<feature type="transmembrane region" description="Helical" evidence="6">
    <location>
        <begin position="141"/>
        <end position="159"/>
    </location>
</feature>
<accession>A0A5D2C3E3</accession>